<evidence type="ECO:0000313" key="1">
    <source>
        <dbReference type="EMBL" id="RYU31339.1"/>
    </source>
</evidence>
<proteinExistence type="predicted"/>
<organism evidence="1 2">
    <name type="scientific">Enterococcus faecalis</name>
    <name type="common">Streptococcus faecalis</name>
    <dbReference type="NCBI Taxonomy" id="1351"/>
    <lineage>
        <taxon>Bacteria</taxon>
        <taxon>Bacillati</taxon>
        <taxon>Bacillota</taxon>
        <taxon>Bacilli</taxon>
        <taxon>Lactobacillales</taxon>
        <taxon>Enterococcaceae</taxon>
        <taxon>Enterococcus</taxon>
    </lineage>
</organism>
<comment type="caution">
    <text evidence="1">The sequence shown here is derived from an EMBL/GenBank/DDBJ whole genome shotgun (WGS) entry which is preliminary data.</text>
</comment>
<dbReference type="Proteomes" id="UP000292223">
    <property type="component" value="Unassembled WGS sequence"/>
</dbReference>
<accession>A0A1Q1FX44</accession>
<evidence type="ECO:0000313" key="2">
    <source>
        <dbReference type="Proteomes" id="UP000292223"/>
    </source>
</evidence>
<dbReference type="RefSeq" id="WP_010708017.1">
    <property type="nucleotide sequence ID" value="NZ_CABGOF010000007.1"/>
</dbReference>
<dbReference type="AlphaFoldDB" id="A0A1Q1FX44"/>
<protein>
    <submittedName>
        <fullName evidence="1">Uncharacterized protein</fullName>
    </submittedName>
</protein>
<gene>
    <name evidence="1" type="ORF">EU507_12585</name>
</gene>
<sequence length="106" mass="12154">MKGLFEAVLNLEVTNGTEKAYKKAFEQENERYLTKHTLRDGNGHIVKDELEAVWSGNYCHVDILYSIPARKSKLTISIVSRTLQNVKDAVTDYQMLGAELVHKNWE</sequence>
<name>A0A1Q1FX44_ENTFL</name>
<dbReference type="EMBL" id="SEWT01000008">
    <property type="protein sequence ID" value="RYU31339.1"/>
    <property type="molecule type" value="Genomic_DNA"/>
</dbReference>
<reference evidence="1 2" key="1">
    <citation type="submission" date="2019-02" db="EMBL/GenBank/DDBJ databases">
        <title>From farm to fork: dissemination of Tn554::fexA-optrA in linezolid-resistant Enterococcus faecalis clones from chicken feces and meat in Tunisia.</title>
        <authorList>
            <person name="Tedim A.P."/>
            <person name="Elghaieb H."/>
            <person name="Abbassi M.S."/>
            <person name="Novais C."/>
            <person name="Hassen A."/>
            <person name="Peixe L."/>
            <person name="Freitas A.R."/>
        </authorList>
    </citation>
    <scope>NUCLEOTIDE SEQUENCE [LARGE SCALE GENOMIC DNA]</scope>
    <source>
        <strain evidence="1 2">728T</strain>
    </source>
</reference>